<dbReference type="AlphaFoldDB" id="B4KZE2"/>
<dbReference type="KEGG" id="dmo:Dmoj_GI13529"/>
<feature type="region of interest" description="Disordered" evidence="1">
    <location>
        <begin position="296"/>
        <end position="319"/>
    </location>
</feature>
<accession>B4KZE2</accession>
<evidence type="ECO:0000313" key="2">
    <source>
        <dbReference type="EMBL" id="EDW18968.2"/>
    </source>
</evidence>
<keyword evidence="3" id="KW-1185">Reference proteome</keyword>
<dbReference type="InterPro" id="IPR012295">
    <property type="entry name" value="TBP_dom_sf"/>
</dbReference>
<evidence type="ECO:0000256" key="1">
    <source>
        <dbReference type="SAM" id="MobiDB-lite"/>
    </source>
</evidence>
<organism evidence="2 3">
    <name type="scientific">Drosophila mojavensis</name>
    <name type="common">Fruit fly</name>
    <dbReference type="NCBI Taxonomy" id="7230"/>
    <lineage>
        <taxon>Eukaryota</taxon>
        <taxon>Metazoa</taxon>
        <taxon>Ecdysozoa</taxon>
        <taxon>Arthropoda</taxon>
        <taxon>Hexapoda</taxon>
        <taxon>Insecta</taxon>
        <taxon>Pterygota</taxon>
        <taxon>Neoptera</taxon>
        <taxon>Endopterygota</taxon>
        <taxon>Diptera</taxon>
        <taxon>Brachycera</taxon>
        <taxon>Muscomorpha</taxon>
        <taxon>Ephydroidea</taxon>
        <taxon>Drosophilidae</taxon>
        <taxon>Drosophila</taxon>
    </lineage>
</organism>
<proteinExistence type="predicted"/>
<reference evidence="2 3" key="1">
    <citation type="journal article" date="2007" name="Nature">
        <title>Evolution of genes and genomes on the Drosophila phylogeny.</title>
        <authorList>
            <consortium name="Drosophila 12 Genomes Consortium"/>
            <person name="Clark A.G."/>
            <person name="Eisen M.B."/>
            <person name="Smith D.R."/>
            <person name="Bergman C.M."/>
            <person name="Oliver B."/>
            <person name="Markow T.A."/>
            <person name="Kaufman T.C."/>
            <person name="Kellis M."/>
            <person name="Gelbart W."/>
            <person name="Iyer V.N."/>
            <person name="Pollard D.A."/>
            <person name="Sackton T.B."/>
            <person name="Larracuente A.M."/>
            <person name="Singh N.D."/>
            <person name="Abad J.P."/>
            <person name="Abt D.N."/>
            <person name="Adryan B."/>
            <person name="Aguade M."/>
            <person name="Akashi H."/>
            <person name="Anderson W.W."/>
            <person name="Aquadro C.F."/>
            <person name="Ardell D.H."/>
            <person name="Arguello R."/>
            <person name="Artieri C.G."/>
            <person name="Barbash D.A."/>
            <person name="Barker D."/>
            <person name="Barsanti P."/>
            <person name="Batterham P."/>
            <person name="Batzoglou S."/>
            <person name="Begun D."/>
            <person name="Bhutkar A."/>
            <person name="Blanco E."/>
            <person name="Bosak S.A."/>
            <person name="Bradley R.K."/>
            <person name="Brand A.D."/>
            <person name="Brent M.R."/>
            <person name="Brooks A.N."/>
            <person name="Brown R.H."/>
            <person name="Butlin R.K."/>
            <person name="Caggese C."/>
            <person name="Calvi B.R."/>
            <person name="Bernardo de Carvalho A."/>
            <person name="Caspi A."/>
            <person name="Castrezana S."/>
            <person name="Celniker S.E."/>
            <person name="Chang J.L."/>
            <person name="Chapple C."/>
            <person name="Chatterji S."/>
            <person name="Chinwalla A."/>
            <person name="Civetta A."/>
            <person name="Clifton S.W."/>
            <person name="Comeron J.M."/>
            <person name="Costello J.C."/>
            <person name="Coyne J.A."/>
            <person name="Daub J."/>
            <person name="David R.G."/>
            <person name="Delcher A.L."/>
            <person name="Delehaunty K."/>
            <person name="Do C.B."/>
            <person name="Ebling H."/>
            <person name="Edwards K."/>
            <person name="Eickbush T."/>
            <person name="Evans J.D."/>
            <person name="Filipski A."/>
            <person name="Findeiss S."/>
            <person name="Freyhult E."/>
            <person name="Fulton L."/>
            <person name="Fulton R."/>
            <person name="Garcia A.C."/>
            <person name="Gardiner A."/>
            <person name="Garfield D.A."/>
            <person name="Garvin B.E."/>
            <person name="Gibson G."/>
            <person name="Gilbert D."/>
            <person name="Gnerre S."/>
            <person name="Godfrey J."/>
            <person name="Good R."/>
            <person name="Gotea V."/>
            <person name="Gravely B."/>
            <person name="Greenberg A.J."/>
            <person name="Griffiths-Jones S."/>
            <person name="Gross S."/>
            <person name="Guigo R."/>
            <person name="Gustafson E.A."/>
            <person name="Haerty W."/>
            <person name="Hahn M.W."/>
            <person name="Halligan D.L."/>
            <person name="Halpern A.L."/>
            <person name="Halter G.M."/>
            <person name="Han M.V."/>
            <person name="Heger A."/>
            <person name="Hillier L."/>
            <person name="Hinrichs A.S."/>
            <person name="Holmes I."/>
            <person name="Hoskins R.A."/>
            <person name="Hubisz M.J."/>
            <person name="Hultmark D."/>
            <person name="Huntley M.A."/>
            <person name="Jaffe D.B."/>
            <person name="Jagadeeshan S."/>
            <person name="Jeck W.R."/>
            <person name="Johnson J."/>
            <person name="Jones C.D."/>
            <person name="Jordan W.C."/>
            <person name="Karpen G.H."/>
            <person name="Kataoka E."/>
            <person name="Keightley P.D."/>
            <person name="Kheradpour P."/>
            <person name="Kirkness E.F."/>
            <person name="Koerich L.B."/>
            <person name="Kristiansen K."/>
            <person name="Kudrna D."/>
            <person name="Kulathinal R.J."/>
            <person name="Kumar S."/>
            <person name="Kwok R."/>
            <person name="Lander E."/>
            <person name="Langley C.H."/>
            <person name="Lapoint R."/>
            <person name="Lazzaro B.P."/>
            <person name="Lee S.J."/>
            <person name="Levesque L."/>
            <person name="Li R."/>
            <person name="Lin C.F."/>
            <person name="Lin M.F."/>
            <person name="Lindblad-Toh K."/>
            <person name="Llopart A."/>
            <person name="Long M."/>
            <person name="Low L."/>
            <person name="Lozovsky E."/>
            <person name="Lu J."/>
            <person name="Luo M."/>
            <person name="Machado C.A."/>
            <person name="Makalowski W."/>
            <person name="Marzo M."/>
            <person name="Matsuda M."/>
            <person name="Matzkin L."/>
            <person name="McAllister B."/>
            <person name="McBride C.S."/>
            <person name="McKernan B."/>
            <person name="McKernan K."/>
            <person name="Mendez-Lago M."/>
            <person name="Minx P."/>
            <person name="Mollenhauer M.U."/>
            <person name="Montooth K."/>
            <person name="Mount S.M."/>
            <person name="Mu X."/>
            <person name="Myers E."/>
            <person name="Negre B."/>
            <person name="Newfeld S."/>
            <person name="Nielsen R."/>
            <person name="Noor M.A."/>
            <person name="O'Grady P."/>
            <person name="Pachter L."/>
            <person name="Papaceit M."/>
            <person name="Parisi M.J."/>
            <person name="Parisi M."/>
            <person name="Parts L."/>
            <person name="Pedersen J.S."/>
            <person name="Pesole G."/>
            <person name="Phillippy A.M."/>
            <person name="Ponting C.P."/>
            <person name="Pop M."/>
            <person name="Porcelli D."/>
            <person name="Powell J.R."/>
            <person name="Prohaska S."/>
            <person name="Pruitt K."/>
            <person name="Puig M."/>
            <person name="Quesneville H."/>
            <person name="Ram K.R."/>
            <person name="Rand D."/>
            <person name="Rasmussen M.D."/>
            <person name="Reed L.K."/>
            <person name="Reenan R."/>
            <person name="Reily A."/>
            <person name="Remington K.A."/>
            <person name="Rieger T.T."/>
            <person name="Ritchie M.G."/>
            <person name="Robin C."/>
            <person name="Rogers Y.H."/>
            <person name="Rohde C."/>
            <person name="Rozas J."/>
            <person name="Rubenfield M.J."/>
            <person name="Ruiz A."/>
            <person name="Russo S."/>
            <person name="Salzberg S.L."/>
            <person name="Sanchez-Gracia A."/>
            <person name="Saranga D.J."/>
            <person name="Sato H."/>
            <person name="Schaeffer S.W."/>
            <person name="Schatz M.C."/>
            <person name="Schlenke T."/>
            <person name="Schwartz R."/>
            <person name="Segarra C."/>
            <person name="Singh R.S."/>
            <person name="Sirot L."/>
            <person name="Sirota M."/>
            <person name="Sisneros N.B."/>
            <person name="Smith C.D."/>
            <person name="Smith T.F."/>
            <person name="Spieth J."/>
            <person name="Stage D.E."/>
            <person name="Stark A."/>
            <person name="Stephan W."/>
            <person name="Strausberg R.L."/>
            <person name="Strempel S."/>
            <person name="Sturgill D."/>
            <person name="Sutton G."/>
            <person name="Sutton G.G."/>
            <person name="Tao W."/>
            <person name="Teichmann S."/>
            <person name="Tobari Y.N."/>
            <person name="Tomimura Y."/>
            <person name="Tsolas J.M."/>
            <person name="Valente V.L."/>
            <person name="Venter E."/>
            <person name="Venter J.C."/>
            <person name="Vicario S."/>
            <person name="Vieira F.G."/>
            <person name="Vilella A.J."/>
            <person name="Villasante A."/>
            <person name="Walenz B."/>
            <person name="Wang J."/>
            <person name="Wasserman M."/>
            <person name="Watts T."/>
            <person name="Wilson D."/>
            <person name="Wilson R.K."/>
            <person name="Wing R.A."/>
            <person name="Wolfner M.F."/>
            <person name="Wong A."/>
            <person name="Wong G.K."/>
            <person name="Wu C.I."/>
            <person name="Wu G."/>
            <person name="Yamamoto D."/>
            <person name="Yang H.P."/>
            <person name="Yang S.P."/>
            <person name="Yorke J.A."/>
            <person name="Yoshida K."/>
            <person name="Zdobnov E."/>
            <person name="Zhang P."/>
            <person name="Zhang Y."/>
            <person name="Zimin A.V."/>
            <person name="Baldwin J."/>
            <person name="Abdouelleil A."/>
            <person name="Abdulkadir J."/>
            <person name="Abebe A."/>
            <person name="Abera B."/>
            <person name="Abreu J."/>
            <person name="Acer S.C."/>
            <person name="Aftuck L."/>
            <person name="Alexander A."/>
            <person name="An P."/>
            <person name="Anderson E."/>
            <person name="Anderson S."/>
            <person name="Arachi H."/>
            <person name="Azer M."/>
            <person name="Bachantsang P."/>
            <person name="Barry A."/>
            <person name="Bayul T."/>
            <person name="Berlin A."/>
            <person name="Bessette D."/>
            <person name="Bloom T."/>
            <person name="Blye J."/>
            <person name="Boguslavskiy L."/>
            <person name="Bonnet C."/>
            <person name="Boukhgalter B."/>
            <person name="Bourzgui I."/>
            <person name="Brown A."/>
            <person name="Cahill P."/>
            <person name="Channer S."/>
            <person name="Cheshatsang Y."/>
            <person name="Chuda L."/>
            <person name="Citroen M."/>
            <person name="Collymore A."/>
            <person name="Cooke P."/>
            <person name="Costello M."/>
            <person name="D'Aco K."/>
            <person name="Daza R."/>
            <person name="De Haan G."/>
            <person name="DeGray S."/>
            <person name="DeMaso C."/>
            <person name="Dhargay N."/>
            <person name="Dooley K."/>
            <person name="Dooley E."/>
            <person name="Doricent M."/>
            <person name="Dorje P."/>
            <person name="Dorjee K."/>
            <person name="Dupes A."/>
            <person name="Elong R."/>
            <person name="Falk J."/>
            <person name="Farina A."/>
            <person name="Faro S."/>
            <person name="Ferguson D."/>
            <person name="Fisher S."/>
            <person name="Foley C.D."/>
            <person name="Franke A."/>
            <person name="Friedrich D."/>
            <person name="Gadbois L."/>
            <person name="Gearin G."/>
            <person name="Gearin C.R."/>
            <person name="Giannoukos G."/>
            <person name="Goode T."/>
            <person name="Graham J."/>
            <person name="Grandbois E."/>
            <person name="Grewal S."/>
            <person name="Gyaltsen K."/>
            <person name="Hafez N."/>
            <person name="Hagos B."/>
            <person name="Hall J."/>
            <person name="Henson C."/>
            <person name="Hollinger A."/>
            <person name="Honan T."/>
            <person name="Huard M.D."/>
            <person name="Hughes L."/>
            <person name="Hurhula B."/>
            <person name="Husby M.E."/>
            <person name="Kamat A."/>
            <person name="Kanga B."/>
            <person name="Kashin S."/>
            <person name="Khazanovich D."/>
            <person name="Kisner P."/>
            <person name="Lance K."/>
            <person name="Lara M."/>
            <person name="Lee W."/>
            <person name="Lennon N."/>
            <person name="Letendre F."/>
            <person name="LeVine R."/>
            <person name="Lipovsky A."/>
            <person name="Liu X."/>
            <person name="Liu J."/>
            <person name="Liu S."/>
            <person name="Lokyitsang T."/>
            <person name="Lokyitsang Y."/>
            <person name="Lubonja R."/>
            <person name="Lui A."/>
            <person name="MacDonald P."/>
            <person name="Magnisalis V."/>
            <person name="Maru K."/>
            <person name="Matthews C."/>
            <person name="McCusker W."/>
            <person name="McDonough S."/>
            <person name="Mehta T."/>
            <person name="Meldrim J."/>
            <person name="Meneus L."/>
            <person name="Mihai O."/>
            <person name="Mihalev A."/>
            <person name="Mihova T."/>
            <person name="Mittelman R."/>
            <person name="Mlenga V."/>
            <person name="Montmayeur A."/>
            <person name="Mulrain L."/>
            <person name="Navidi A."/>
            <person name="Naylor J."/>
            <person name="Negash T."/>
            <person name="Nguyen T."/>
            <person name="Nguyen N."/>
            <person name="Nicol R."/>
            <person name="Norbu C."/>
            <person name="Norbu N."/>
            <person name="Novod N."/>
            <person name="O'Neill B."/>
            <person name="Osman S."/>
            <person name="Markiewicz E."/>
            <person name="Oyono O.L."/>
            <person name="Patti C."/>
            <person name="Phunkhang P."/>
            <person name="Pierre F."/>
            <person name="Priest M."/>
            <person name="Raghuraman S."/>
            <person name="Rege F."/>
            <person name="Reyes R."/>
            <person name="Rise C."/>
            <person name="Rogov P."/>
            <person name="Ross K."/>
            <person name="Ryan E."/>
            <person name="Settipalli S."/>
            <person name="Shea T."/>
            <person name="Sherpa N."/>
            <person name="Shi L."/>
            <person name="Shih D."/>
            <person name="Sparrow T."/>
            <person name="Spaulding J."/>
            <person name="Stalker J."/>
            <person name="Stange-Thomann N."/>
            <person name="Stavropoulos S."/>
            <person name="Stone C."/>
            <person name="Strader C."/>
            <person name="Tesfaye S."/>
            <person name="Thomson T."/>
            <person name="Thoulutsang Y."/>
            <person name="Thoulutsang D."/>
            <person name="Topham K."/>
            <person name="Topping I."/>
            <person name="Tsamla T."/>
            <person name="Vassiliev H."/>
            <person name="Vo A."/>
            <person name="Wangchuk T."/>
            <person name="Wangdi T."/>
            <person name="Weiand M."/>
            <person name="Wilkinson J."/>
            <person name="Wilson A."/>
            <person name="Yadav S."/>
            <person name="Young G."/>
            <person name="Yu Q."/>
            <person name="Zembek L."/>
            <person name="Zhong D."/>
            <person name="Zimmer A."/>
            <person name="Zwirko Z."/>
            <person name="Jaffe D.B."/>
            <person name="Alvarez P."/>
            <person name="Brockman W."/>
            <person name="Butler J."/>
            <person name="Chin C."/>
            <person name="Gnerre S."/>
            <person name="Grabherr M."/>
            <person name="Kleber M."/>
            <person name="Mauceli E."/>
            <person name="MacCallum I."/>
        </authorList>
    </citation>
    <scope>NUCLEOTIDE SEQUENCE [LARGE SCALE GENOMIC DNA]</scope>
    <source>
        <strain evidence="3">Tucson 15081-1352.22</strain>
    </source>
</reference>
<feature type="compositionally biased region" description="Basic and acidic residues" evidence="1">
    <location>
        <begin position="117"/>
        <end position="132"/>
    </location>
</feature>
<feature type="region of interest" description="Disordered" evidence="1">
    <location>
        <begin position="1"/>
        <end position="173"/>
    </location>
</feature>
<dbReference type="SUPFAM" id="SSF55945">
    <property type="entry name" value="TATA-box binding protein-like"/>
    <property type="match status" value="1"/>
</dbReference>
<dbReference type="Proteomes" id="UP000009192">
    <property type="component" value="Unassembled WGS sequence"/>
</dbReference>
<sequence>MTRNMKKKHKQSKKSGAKPSNADKQLQQEVLHGENYEQKKSKHKRRHKHEHSESENSSPPVSSPLTVSSPEPAALSEPSEPSEPTVPSDPSEPIVPSEPSERSEPSEPSEPSMPSEPSERSERSEPSERSESSEPSEPQQKSPLLNEPWLRGKRLEEAPVEKPPVEQPLLEESLVASRLEAPWEEAPRQGPSRLETLRREALRRAELRQEARWFSRAPPDKEQAAWREYEEQLPEGYVFTFSELGFGLSGSPAERLRPPPRRFSSFVIPQLETSEPIAVRKPKARTVEEMPASDNMDWMHGQRSEDASPEAKPDAPRLPTSQEMWSRYEALQRGENAEWPLCCLLGSRSTREPPSTPSPLPSPAFQFAPSPERECETLFTLAQKADIDTAIASIDNDKFPHRDEWERNLEVLQQDVNCMSIQFESMDLSLEEERALKEFIRSNRLHTPLSDIRNYEKLLNLARKEEKRKELRDTLRPQILKQMRSNRLMRPAAMAVNPPIVVNNEDLEKAIKSIIIVEPAAEQLQPVNINELIILKDTAENRPIGETTDQPVIVSVGGLKPEDEVVQEWLQQVGHDLSLVVQTRIESMPVSEQPTAEQPIDFEAKISECSQLQPKVKPAVPKADAGQWESSYKRRLEDFDEIVDQNMSEFRDPQSKRLRMKLPAEPVRRNLESLKRVLQMPALPSHLDQRLQQLRILRQPTKRKVERTSMPVEMKMVRVYSTVQANRRIDVSQLALELDNAIYNSDIQVLQQSYEAGHMAWIWQTGSILIVNARSKALLLDTQRTLLAKILGAAQTIQLPHCNAVHSQMVHIAQFTWQINIEEFSQSYSLSAEPMHDSARYAHYVHKTVPGVVAKVYESGVIHVYAMSSSLADTMLEKLYLLTANHRKPKTATVPPRPKPECNGTFISLFPT</sequence>
<dbReference type="OrthoDB" id="7883760at2759"/>
<evidence type="ECO:0000313" key="3">
    <source>
        <dbReference type="Proteomes" id="UP000009192"/>
    </source>
</evidence>
<feature type="compositionally biased region" description="Basic residues" evidence="1">
    <location>
        <begin position="40"/>
        <end position="49"/>
    </location>
</feature>
<dbReference type="SMR" id="B4KZE2"/>
<feature type="compositionally biased region" description="Basic residues" evidence="1">
    <location>
        <begin position="1"/>
        <end position="16"/>
    </location>
</feature>
<dbReference type="EMBL" id="CH933809">
    <property type="protein sequence ID" value="EDW18968.2"/>
    <property type="molecule type" value="Genomic_DNA"/>
</dbReference>
<name>B4KZE2_DROMO</name>
<protein>
    <submittedName>
        <fullName evidence="2">Uncharacterized protein</fullName>
    </submittedName>
</protein>
<dbReference type="Gene3D" id="3.30.310.10">
    <property type="entry name" value="TATA-Binding Protein"/>
    <property type="match status" value="2"/>
</dbReference>
<dbReference type="eggNOG" id="ENOG502TEGR">
    <property type="taxonomic scope" value="Eukaryota"/>
</dbReference>
<dbReference type="InParanoid" id="B4KZE2"/>
<dbReference type="HOGENOM" id="CLU_303533_0_0_1"/>
<feature type="compositionally biased region" description="Basic and acidic residues" evidence="1">
    <location>
        <begin position="300"/>
        <end position="315"/>
    </location>
</feature>
<feature type="compositionally biased region" description="Basic and acidic residues" evidence="1">
    <location>
        <begin position="153"/>
        <end position="164"/>
    </location>
</feature>
<gene>
    <name evidence="2" type="primary">Dmoj\GI13529</name>
    <name evidence="2" type="ORF">Dmoj_GI13529</name>
</gene>
<feature type="compositionally biased region" description="Low complexity" evidence="1">
    <location>
        <begin position="55"/>
        <end position="98"/>
    </location>
</feature>